<dbReference type="Gene3D" id="3.40.50.300">
    <property type="entry name" value="P-loop containing nucleotide triphosphate hydrolases"/>
    <property type="match status" value="1"/>
</dbReference>
<dbReference type="AlphaFoldDB" id="A0A1I5VYU1"/>
<reference evidence="3 4" key="1">
    <citation type="submission" date="2016-10" db="EMBL/GenBank/DDBJ databases">
        <authorList>
            <person name="de Groot N.N."/>
        </authorList>
    </citation>
    <scope>NUCLEOTIDE SEQUENCE [LARGE SCALE GENOMIC DNA]</scope>
    <source>
        <strain evidence="3 4">DSM 20581</strain>
    </source>
</reference>
<accession>A0A1I5VYU1</accession>
<dbReference type="Proteomes" id="UP000199136">
    <property type="component" value="Unassembled WGS sequence"/>
</dbReference>
<feature type="domain" description="Primosomal DnaI N-terminal" evidence="2">
    <location>
        <begin position="1"/>
        <end position="94"/>
    </location>
</feature>
<evidence type="ECO:0000259" key="1">
    <source>
        <dbReference type="Pfam" id="PF01695"/>
    </source>
</evidence>
<protein>
    <submittedName>
        <fullName evidence="3">Replicative DNA helicase loader DnaI</fullName>
    </submittedName>
</protein>
<evidence type="ECO:0000313" key="3">
    <source>
        <dbReference type="EMBL" id="SFQ12649.1"/>
    </source>
</evidence>
<organism evidence="3 4">
    <name type="scientific">Desemzia incerta</name>
    <dbReference type="NCBI Taxonomy" id="82801"/>
    <lineage>
        <taxon>Bacteria</taxon>
        <taxon>Bacillati</taxon>
        <taxon>Bacillota</taxon>
        <taxon>Bacilli</taxon>
        <taxon>Lactobacillales</taxon>
        <taxon>Carnobacteriaceae</taxon>
        <taxon>Desemzia</taxon>
    </lineage>
</organism>
<keyword evidence="3" id="KW-0378">Hydrolase</keyword>
<keyword evidence="3" id="KW-0547">Nucleotide-binding</keyword>
<dbReference type="OrthoDB" id="61127at2"/>
<dbReference type="Pfam" id="PF07319">
    <property type="entry name" value="DnaI_N"/>
    <property type="match status" value="1"/>
</dbReference>
<keyword evidence="3" id="KW-0067">ATP-binding</keyword>
<evidence type="ECO:0000313" key="4">
    <source>
        <dbReference type="Proteomes" id="UP000199136"/>
    </source>
</evidence>
<name>A0A1I5VYU1_9LACT</name>
<dbReference type="CDD" id="cd00009">
    <property type="entry name" value="AAA"/>
    <property type="match status" value="1"/>
</dbReference>
<dbReference type="GO" id="GO:0004386">
    <property type="term" value="F:helicase activity"/>
    <property type="evidence" value="ECO:0007669"/>
    <property type="project" value="UniProtKB-KW"/>
</dbReference>
<dbReference type="Pfam" id="PF01695">
    <property type="entry name" value="IstB_IS21"/>
    <property type="match status" value="1"/>
</dbReference>
<keyword evidence="4" id="KW-1185">Reference proteome</keyword>
<dbReference type="InterPro" id="IPR009928">
    <property type="entry name" value="DnaI_N"/>
</dbReference>
<dbReference type="PANTHER" id="PTHR30050:SF8">
    <property type="entry name" value="PRIMOSOMAL PROTEIN DNAI"/>
    <property type="match status" value="1"/>
</dbReference>
<dbReference type="InterPro" id="IPR002611">
    <property type="entry name" value="IstB_ATP-bd"/>
</dbReference>
<feature type="domain" description="IstB-like ATP-binding" evidence="1">
    <location>
        <begin position="113"/>
        <end position="309"/>
    </location>
</feature>
<gene>
    <name evidence="3" type="ORF">SAMN04488506_0670</name>
</gene>
<proteinExistence type="predicted"/>
<keyword evidence="3" id="KW-0347">Helicase</keyword>
<dbReference type="EMBL" id="FOXW01000002">
    <property type="protein sequence ID" value="SFQ12649.1"/>
    <property type="molecule type" value="Genomic_DNA"/>
</dbReference>
<dbReference type="SUPFAM" id="SSF52540">
    <property type="entry name" value="P-loop containing nucleoside triphosphate hydrolases"/>
    <property type="match status" value="1"/>
</dbReference>
<dbReference type="NCBIfam" id="NF006505">
    <property type="entry name" value="PRK08939.1"/>
    <property type="match status" value="1"/>
</dbReference>
<dbReference type="RefSeq" id="WP_092479737.1">
    <property type="nucleotide sequence ID" value="NZ_FOXW01000002.1"/>
</dbReference>
<dbReference type="GO" id="GO:0006260">
    <property type="term" value="P:DNA replication"/>
    <property type="evidence" value="ECO:0007669"/>
    <property type="project" value="TreeGrafter"/>
</dbReference>
<dbReference type="STRING" id="82801.SAMN04488506_0670"/>
<dbReference type="PANTHER" id="PTHR30050">
    <property type="entry name" value="CHROMOSOMAL REPLICATION INITIATOR PROTEIN DNAA"/>
    <property type="match status" value="1"/>
</dbReference>
<dbReference type="GO" id="GO:0005524">
    <property type="term" value="F:ATP binding"/>
    <property type="evidence" value="ECO:0007669"/>
    <property type="project" value="InterPro"/>
</dbReference>
<sequence length="313" mass="36183">MDDIGKSLTKIIKERKWNEEFNQLMKEVMRDPDVVSFIQEHSEMLDNSAIEKSAAKLYEFVNEKKKYQENKENQLAPGYQPNLIMNHHYIDVTYVPTAELVAKQREKSIKNLIHSMDMPKGIREATLDDFQNTSERLQAKMEAMDFIEAYLTAPKKFHRGLYLQGSFGVGKTYLLGAIAHDLAESGFPSTLMHFPSFAVEMKQSIGENTTGEKIEAVKRAPILMLDDIGADSMSSWIRDDVLGVILQYRMQEQLPTFFSSNLDMKQLEEHLTFSQRGEDEPLKAQRIMERVRFLAKEVTMQGVNRRQQQYENN</sequence>
<evidence type="ECO:0000259" key="2">
    <source>
        <dbReference type="Pfam" id="PF07319"/>
    </source>
</evidence>
<dbReference type="InterPro" id="IPR027417">
    <property type="entry name" value="P-loop_NTPase"/>
</dbReference>